<sequence>MTADPKDWIAVAALPCLGPASIKRLWEHGWTPEKLLTASTIEWQRLGLKQKTIDALNEYQHSSQGLIHTTIANALQWQSSYDDAHLLPITHGDYPHLLREIYDPPPILFVRGNVDALSLPQIAIVGSRSASKSGLKQSYGFALELAQNGLVINSGLALGVDAAAHQACVDISKPTLAVFGTGIDRMYPARNRVLASEILQNGGAWISELFLGAPPIAPHFPKRNRLISGMSAGVLVVEAAPKSGSLITARMAMEHGREVFALPGPLNNPLSRGCHLLIKEGAVLVETAQEMVDHLAPLLGCYLNEGSDLDSAHLGPPAEQGVRVELSGDEIQVLEQMGYEVCCIDQLSVQSGFSIAELSQILVALELKGVVEQREGGYIKCC</sequence>
<evidence type="ECO:0000259" key="3">
    <source>
        <dbReference type="Pfam" id="PF17782"/>
    </source>
</evidence>
<protein>
    <submittedName>
        <fullName evidence="4">DNA-processing protein DprA</fullName>
    </submittedName>
</protein>
<dbReference type="Proteomes" id="UP001449225">
    <property type="component" value="Unassembled WGS sequence"/>
</dbReference>
<comment type="similarity">
    <text evidence="1">Belongs to the DprA/Smf family.</text>
</comment>
<evidence type="ECO:0000259" key="2">
    <source>
        <dbReference type="Pfam" id="PF02481"/>
    </source>
</evidence>
<comment type="caution">
    <text evidence="4">The sequence shown here is derived from an EMBL/GenBank/DDBJ whole genome shotgun (WGS) entry which is preliminary data.</text>
</comment>
<dbReference type="NCBIfam" id="TIGR00732">
    <property type="entry name" value="dprA"/>
    <property type="match status" value="1"/>
</dbReference>
<name>A0ABU9TVN9_9GAMM</name>
<evidence type="ECO:0000256" key="1">
    <source>
        <dbReference type="ARBA" id="ARBA00006525"/>
    </source>
</evidence>
<dbReference type="EMBL" id="JBBMRA010000016">
    <property type="protein sequence ID" value="MEM5537558.1"/>
    <property type="molecule type" value="Genomic_DNA"/>
</dbReference>
<dbReference type="RefSeq" id="WP_067984856.1">
    <property type="nucleotide sequence ID" value="NZ_JBBMRA010000016.1"/>
</dbReference>
<dbReference type="Gene3D" id="3.40.50.450">
    <property type="match status" value="1"/>
</dbReference>
<evidence type="ECO:0000313" key="4">
    <source>
        <dbReference type="EMBL" id="MEM5537558.1"/>
    </source>
</evidence>
<gene>
    <name evidence="4" type="primary">dprA</name>
    <name evidence="4" type="ORF">WNY58_14305</name>
</gene>
<organism evidence="4 5">
    <name type="scientific">Neptuniibacter pectenicola</name>
    <dbReference type="NCBI Taxonomy" id="1806669"/>
    <lineage>
        <taxon>Bacteria</taxon>
        <taxon>Pseudomonadati</taxon>
        <taxon>Pseudomonadota</taxon>
        <taxon>Gammaproteobacteria</taxon>
        <taxon>Oceanospirillales</taxon>
        <taxon>Oceanospirillaceae</taxon>
        <taxon>Neptuniibacter</taxon>
    </lineage>
</organism>
<evidence type="ECO:0000313" key="5">
    <source>
        <dbReference type="Proteomes" id="UP001449225"/>
    </source>
</evidence>
<keyword evidence="5" id="KW-1185">Reference proteome</keyword>
<feature type="domain" description="DprA winged helix" evidence="3">
    <location>
        <begin position="324"/>
        <end position="377"/>
    </location>
</feature>
<dbReference type="Pfam" id="PF02481">
    <property type="entry name" value="DNA_processg_A"/>
    <property type="match status" value="1"/>
</dbReference>
<dbReference type="InterPro" id="IPR041614">
    <property type="entry name" value="DprA_WH"/>
</dbReference>
<dbReference type="InterPro" id="IPR036388">
    <property type="entry name" value="WH-like_DNA-bd_sf"/>
</dbReference>
<dbReference type="Gene3D" id="1.10.10.10">
    <property type="entry name" value="Winged helix-like DNA-binding domain superfamily/Winged helix DNA-binding domain"/>
    <property type="match status" value="1"/>
</dbReference>
<proteinExistence type="inferred from homology"/>
<dbReference type="InterPro" id="IPR057666">
    <property type="entry name" value="DrpA_SLOG"/>
</dbReference>
<dbReference type="InterPro" id="IPR003488">
    <property type="entry name" value="DprA"/>
</dbReference>
<accession>A0ABU9TVN9</accession>
<dbReference type="Pfam" id="PF17782">
    <property type="entry name" value="WHD_DprA"/>
    <property type="match status" value="1"/>
</dbReference>
<reference evidence="4 5" key="1">
    <citation type="submission" date="2024-03" db="EMBL/GenBank/DDBJ databases">
        <title>Community enrichment and isolation of bacterial strains for fucoidan degradation.</title>
        <authorList>
            <person name="Sichert A."/>
        </authorList>
    </citation>
    <scope>NUCLEOTIDE SEQUENCE [LARGE SCALE GENOMIC DNA]</scope>
    <source>
        <strain evidence="4 5">AS76</strain>
    </source>
</reference>
<feature type="domain" description="Smf/DprA SLOG" evidence="2">
    <location>
        <begin position="87"/>
        <end position="295"/>
    </location>
</feature>
<dbReference type="PANTHER" id="PTHR43022">
    <property type="entry name" value="PROTEIN SMF"/>
    <property type="match status" value="1"/>
</dbReference>
<dbReference type="SUPFAM" id="SSF102405">
    <property type="entry name" value="MCP/YpsA-like"/>
    <property type="match status" value="1"/>
</dbReference>
<dbReference type="PANTHER" id="PTHR43022:SF1">
    <property type="entry name" value="PROTEIN SMF"/>
    <property type="match status" value="1"/>
</dbReference>